<dbReference type="Proteomes" id="UP000054422">
    <property type="component" value="Unassembled WGS sequence"/>
</dbReference>
<dbReference type="GO" id="GO:0015562">
    <property type="term" value="F:efflux transmembrane transporter activity"/>
    <property type="evidence" value="ECO:0007669"/>
    <property type="project" value="InterPro"/>
</dbReference>
<dbReference type="AlphaFoldDB" id="A0A0A2STB9"/>
<dbReference type="PANTHER" id="PTHR30203">
    <property type="entry name" value="OUTER MEMBRANE CATION EFFLUX PROTEIN"/>
    <property type="match status" value="1"/>
</dbReference>
<comment type="similarity">
    <text evidence="1">Belongs to the outer membrane factor (OMF) (TC 1.B.17) family.</text>
</comment>
<keyword evidence="3" id="KW-1185">Reference proteome</keyword>
<evidence type="ECO:0000313" key="3">
    <source>
        <dbReference type="Proteomes" id="UP000054422"/>
    </source>
</evidence>
<dbReference type="InterPro" id="IPR010131">
    <property type="entry name" value="MdtP/NodT-like"/>
</dbReference>
<accession>A0A0A2STB9</accession>
<dbReference type="SUPFAM" id="SSF56954">
    <property type="entry name" value="Outer membrane efflux proteins (OEP)"/>
    <property type="match status" value="1"/>
</dbReference>
<comment type="caution">
    <text evidence="2">The sequence shown here is derived from an EMBL/GenBank/DDBJ whole genome shotgun (WGS) entry which is preliminary data.</text>
</comment>
<evidence type="ECO:0000313" key="2">
    <source>
        <dbReference type="EMBL" id="KGP62956.1"/>
    </source>
</evidence>
<proteinExistence type="inferred from homology"/>
<dbReference type="PANTHER" id="PTHR30203:SF24">
    <property type="entry name" value="BLR4935 PROTEIN"/>
    <property type="match status" value="1"/>
</dbReference>
<sequence length="416" mass="46722">MRYFSRLVIFMMMYFVVCEVLSATPFTFKQALDTAYRNNPELQAEMDKARAMRGYFIQSGLYPNPQLTLTAENFGGSGAYSSYESAETTFSVTQPIPLGHRLQYLKKATYADYLASLASIRVQQTALYMAVGVAYVDALYAGQWHQVTKKLTRLNQDIVVAIERRVKAGAGAELDLRLAQVRLGEAKIQENKAARDALLQRAKLARLLGDGLRVDRPLVDKGLPGVSVNWTELVKKLPQSPQLLQMQLQLQAKRKTITAVKKSVWPDLNIQLGGRHFSDDGSNAAVMSAFAEVPVYNRNQGKIMTAEAQYTQTAHEFQGTRLDVRQSVYAAFLQAQQNHYEASLVTDSLLPLARKAIKLAQEGYQMGRYTYIELSTALNSLYEEERHYQQAHADYHKALIQMTGLLGLDNSKEESK</sequence>
<organism evidence="2 3">
    <name type="scientific">Legionella norrlandica</name>
    <dbReference type="NCBI Taxonomy" id="1498499"/>
    <lineage>
        <taxon>Bacteria</taxon>
        <taxon>Pseudomonadati</taxon>
        <taxon>Pseudomonadota</taxon>
        <taxon>Gammaproteobacteria</taxon>
        <taxon>Legionellales</taxon>
        <taxon>Legionellaceae</taxon>
        <taxon>Legionella</taxon>
    </lineage>
</organism>
<dbReference type="RefSeq" id="WP_011215156.1">
    <property type="nucleotide sequence ID" value="NZ_JNCF01000031.1"/>
</dbReference>
<dbReference type="EMBL" id="JNCF01000031">
    <property type="protein sequence ID" value="KGP62956.1"/>
    <property type="molecule type" value="Genomic_DNA"/>
</dbReference>
<dbReference type="STRING" id="1498499.EP47_13310"/>
<dbReference type="InterPro" id="IPR003423">
    <property type="entry name" value="OMP_efflux"/>
</dbReference>
<dbReference type="OrthoDB" id="9791261at2"/>
<name>A0A0A2STB9_9GAMM</name>
<gene>
    <name evidence="2" type="ORF">EP47_13310</name>
</gene>
<reference evidence="2 3" key="1">
    <citation type="submission" date="2014-05" db="EMBL/GenBank/DDBJ databases">
        <authorList>
            <person name="Rizzardi K."/>
            <person name="Winiecka-Krusnell J."/>
            <person name="Ramliden M."/>
            <person name="Alm E."/>
            <person name="Andersson S."/>
            <person name="Byfors S."/>
        </authorList>
    </citation>
    <scope>NUCLEOTIDE SEQUENCE [LARGE SCALE GENOMIC DNA]</scope>
    <source>
        <strain evidence="2 3">LEGN</strain>
    </source>
</reference>
<evidence type="ECO:0000256" key="1">
    <source>
        <dbReference type="ARBA" id="ARBA00007613"/>
    </source>
</evidence>
<dbReference type="Gene3D" id="1.20.1600.10">
    <property type="entry name" value="Outer membrane efflux proteins (OEP)"/>
    <property type="match status" value="1"/>
</dbReference>
<dbReference type="Pfam" id="PF02321">
    <property type="entry name" value="OEP"/>
    <property type="match status" value="2"/>
</dbReference>
<protein>
    <submittedName>
        <fullName evidence="2">Cobalt transporter</fullName>
    </submittedName>
</protein>